<feature type="region of interest" description="Disordered" evidence="1">
    <location>
        <begin position="213"/>
        <end position="240"/>
    </location>
</feature>
<evidence type="ECO:0000313" key="3">
    <source>
        <dbReference type="EMBL" id="RKO90585.1"/>
    </source>
</evidence>
<dbReference type="GO" id="GO:0005743">
    <property type="term" value="C:mitochondrial inner membrane"/>
    <property type="evidence" value="ECO:0007669"/>
    <property type="project" value="TreeGrafter"/>
</dbReference>
<protein>
    <submittedName>
        <fullName evidence="3">Mitochondrial K+-H+ exchange-related-domain-containing protein</fullName>
    </submittedName>
</protein>
<accession>A0A4P9WFF6</accession>
<evidence type="ECO:0000256" key="2">
    <source>
        <dbReference type="SAM" id="Phobius"/>
    </source>
</evidence>
<dbReference type="Proteomes" id="UP000269721">
    <property type="component" value="Unassembled WGS sequence"/>
</dbReference>
<keyword evidence="2" id="KW-1133">Transmembrane helix</keyword>
<sequence length="240" mass="27163">MAPTTAPSTTDPFLHRLLRNGVAKAVSQWDRLAVKPEGSVMKRVYVAGNNLMDRIPAEEWFLKVVPQRPRDADGRVVDFREWKDFKVVVSHPTILHSTQLHTSLTTLTATALPFHRKRLTLSVLLLPFSTLFMIVPGPNIPLFWNLFRVYSHWRALEGAKTLHALHSSGAIVCVPDPVIDECLLAWDEEKEGLIPDAVVKAFVEREMGGPHLEREVERVRKQADRRRKREGNPADGATRS</sequence>
<keyword evidence="4" id="KW-1185">Reference proteome</keyword>
<proteinExistence type="predicted"/>
<keyword evidence="2" id="KW-0812">Transmembrane</keyword>
<dbReference type="AlphaFoldDB" id="A0A4P9WFF6"/>
<dbReference type="Pfam" id="PF10173">
    <property type="entry name" value="Mit_KHE1"/>
    <property type="match status" value="1"/>
</dbReference>
<dbReference type="GO" id="GO:1902600">
    <property type="term" value="P:proton transmembrane transport"/>
    <property type="evidence" value="ECO:0007669"/>
    <property type="project" value="TreeGrafter"/>
</dbReference>
<name>A0A4P9WFF6_9FUNG</name>
<dbReference type="OrthoDB" id="5562676at2759"/>
<dbReference type="InterPro" id="IPR018786">
    <property type="entry name" value="Mit_KHE1"/>
</dbReference>
<dbReference type="EMBL" id="KZ995479">
    <property type="protein sequence ID" value="RKO90585.1"/>
    <property type="molecule type" value="Genomic_DNA"/>
</dbReference>
<evidence type="ECO:0000256" key="1">
    <source>
        <dbReference type="SAM" id="MobiDB-lite"/>
    </source>
</evidence>
<organism evidence="3 4">
    <name type="scientific">Blyttiomyces helicus</name>
    <dbReference type="NCBI Taxonomy" id="388810"/>
    <lineage>
        <taxon>Eukaryota</taxon>
        <taxon>Fungi</taxon>
        <taxon>Fungi incertae sedis</taxon>
        <taxon>Chytridiomycota</taxon>
        <taxon>Chytridiomycota incertae sedis</taxon>
        <taxon>Chytridiomycetes</taxon>
        <taxon>Chytridiomycetes incertae sedis</taxon>
        <taxon>Blyttiomyces</taxon>
    </lineage>
</organism>
<evidence type="ECO:0000313" key="4">
    <source>
        <dbReference type="Proteomes" id="UP000269721"/>
    </source>
</evidence>
<keyword evidence="2" id="KW-0472">Membrane</keyword>
<gene>
    <name evidence="3" type="ORF">BDK51DRAFT_34018</name>
</gene>
<feature type="transmembrane region" description="Helical" evidence="2">
    <location>
        <begin position="123"/>
        <end position="144"/>
    </location>
</feature>
<dbReference type="GO" id="GO:0006813">
    <property type="term" value="P:potassium ion transport"/>
    <property type="evidence" value="ECO:0007669"/>
    <property type="project" value="TreeGrafter"/>
</dbReference>
<feature type="compositionally biased region" description="Basic and acidic residues" evidence="1">
    <location>
        <begin position="213"/>
        <end position="222"/>
    </location>
</feature>
<dbReference type="PANTHER" id="PTHR28062">
    <property type="entry name" value="K+-H+ EXCHANGE-LIKE PROTEIN"/>
    <property type="match status" value="1"/>
</dbReference>
<reference evidence="4" key="1">
    <citation type="journal article" date="2018" name="Nat. Microbiol.">
        <title>Leveraging single-cell genomics to expand the fungal tree of life.</title>
        <authorList>
            <person name="Ahrendt S.R."/>
            <person name="Quandt C.A."/>
            <person name="Ciobanu D."/>
            <person name="Clum A."/>
            <person name="Salamov A."/>
            <person name="Andreopoulos B."/>
            <person name="Cheng J.F."/>
            <person name="Woyke T."/>
            <person name="Pelin A."/>
            <person name="Henrissat B."/>
            <person name="Reynolds N.K."/>
            <person name="Benny G.L."/>
            <person name="Smith M.E."/>
            <person name="James T.Y."/>
            <person name="Grigoriev I.V."/>
        </authorList>
    </citation>
    <scope>NUCLEOTIDE SEQUENCE [LARGE SCALE GENOMIC DNA]</scope>
</reference>
<dbReference type="PANTHER" id="PTHR28062:SF1">
    <property type="entry name" value="TRANSMEMBRANE PROTEIN"/>
    <property type="match status" value="1"/>
</dbReference>